<accession>A0A817SZG3</accession>
<evidence type="ECO:0000313" key="1">
    <source>
        <dbReference type="EMBL" id="CAF3301321.1"/>
    </source>
</evidence>
<sequence length="92" mass="10870">MLRRFIPVFTTNVNRYYSISSLHYNSTVPESTQINLHQNIYKLRLEKCSQIDFDCDEPLPLDWSDLPDAQVHHSDRLKDGIKLPEAVKKRRN</sequence>
<dbReference type="Proteomes" id="UP000663869">
    <property type="component" value="Unassembled WGS sequence"/>
</dbReference>
<dbReference type="Proteomes" id="UP000663825">
    <property type="component" value="Unassembled WGS sequence"/>
</dbReference>
<dbReference type="OrthoDB" id="10606263at2759"/>
<evidence type="ECO:0000313" key="3">
    <source>
        <dbReference type="EMBL" id="CAF3579505.1"/>
    </source>
</evidence>
<protein>
    <submittedName>
        <fullName evidence="1">Uncharacterized protein</fullName>
    </submittedName>
</protein>
<reference evidence="1" key="1">
    <citation type="submission" date="2021-02" db="EMBL/GenBank/DDBJ databases">
        <authorList>
            <person name="Nowell W R."/>
        </authorList>
    </citation>
    <scope>NUCLEOTIDE SEQUENCE</scope>
</reference>
<comment type="caution">
    <text evidence="1">The sequence shown here is derived from an EMBL/GenBank/DDBJ whole genome shotgun (WGS) entry which is preliminary data.</text>
</comment>
<dbReference type="EMBL" id="CAJNYU010002679">
    <property type="protein sequence ID" value="CAF3579505.1"/>
    <property type="molecule type" value="Genomic_DNA"/>
</dbReference>
<proteinExistence type="predicted"/>
<evidence type="ECO:0000313" key="2">
    <source>
        <dbReference type="EMBL" id="CAF3403310.1"/>
    </source>
</evidence>
<organism evidence="1 4">
    <name type="scientific">Rotaria socialis</name>
    <dbReference type="NCBI Taxonomy" id="392032"/>
    <lineage>
        <taxon>Eukaryota</taxon>
        <taxon>Metazoa</taxon>
        <taxon>Spiralia</taxon>
        <taxon>Gnathifera</taxon>
        <taxon>Rotifera</taxon>
        <taxon>Eurotatoria</taxon>
        <taxon>Bdelloidea</taxon>
        <taxon>Philodinida</taxon>
        <taxon>Philodinidae</taxon>
        <taxon>Rotaria</taxon>
    </lineage>
</organism>
<gene>
    <name evidence="3" type="ORF">FME351_LOCUS20878</name>
    <name evidence="1" type="ORF">LUA448_LOCUS8094</name>
    <name evidence="2" type="ORF">TIS948_LOCUS27904</name>
</gene>
<evidence type="ECO:0000313" key="4">
    <source>
        <dbReference type="Proteomes" id="UP000663833"/>
    </source>
</evidence>
<dbReference type="Proteomes" id="UP000663833">
    <property type="component" value="Unassembled WGS sequence"/>
</dbReference>
<dbReference type="EMBL" id="CAJNYD010000846">
    <property type="protein sequence ID" value="CAF3301321.1"/>
    <property type="molecule type" value="Genomic_DNA"/>
</dbReference>
<dbReference type="AlphaFoldDB" id="A0A817SZG3"/>
<name>A0A817SZG3_9BILA</name>
<dbReference type="EMBL" id="CAJNXB010005039">
    <property type="protein sequence ID" value="CAF3403310.1"/>
    <property type="molecule type" value="Genomic_DNA"/>
</dbReference>